<dbReference type="OrthoDB" id="3555874at2759"/>
<organism evidence="2 3">
    <name type="scientific">Hyaloscypha hepaticicola</name>
    <dbReference type="NCBI Taxonomy" id="2082293"/>
    <lineage>
        <taxon>Eukaryota</taxon>
        <taxon>Fungi</taxon>
        <taxon>Dikarya</taxon>
        <taxon>Ascomycota</taxon>
        <taxon>Pezizomycotina</taxon>
        <taxon>Leotiomycetes</taxon>
        <taxon>Helotiales</taxon>
        <taxon>Hyaloscyphaceae</taxon>
        <taxon>Hyaloscypha</taxon>
    </lineage>
</organism>
<sequence>MAEGSSEATSDINIDTKRLSTAVIREALFRATGEEKWIVDDEWAYFLKQQFSVFNNIAKTNSSKNWEIPQIGREIDNAFKGQAKGRIPDWTEPIIEYSKTVEWIRRQYWKNNRNKGELALALDESTTGRSRVADDRPGVAPSIGKAGARDKGGNRAGAGALGYWSDILH</sequence>
<dbReference type="EMBL" id="KZ613494">
    <property type="protein sequence ID" value="PMD18502.1"/>
    <property type="molecule type" value="Genomic_DNA"/>
</dbReference>
<evidence type="ECO:0000256" key="1">
    <source>
        <dbReference type="SAM" id="MobiDB-lite"/>
    </source>
</evidence>
<reference evidence="2 3" key="1">
    <citation type="submission" date="2016-05" db="EMBL/GenBank/DDBJ databases">
        <title>A degradative enzymes factory behind the ericoid mycorrhizal symbiosis.</title>
        <authorList>
            <consortium name="DOE Joint Genome Institute"/>
            <person name="Martino E."/>
            <person name="Morin E."/>
            <person name="Grelet G."/>
            <person name="Kuo A."/>
            <person name="Kohler A."/>
            <person name="Daghino S."/>
            <person name="Barry K."/>
            <person name="Choi C."/>
            <person name="Cichocki N."/>
            <person name="Clum A."/>
            <person name="Copeland A."/>
            <person name="Hainaut M."/>
            <person name="Haridas S."/>
            <person name="Labutti K."/>
            <person name="Lindquist E."/>
            <person name="Lipzen A."/>
            <person name="Khouja H.-R."/>
            <person name="Murat C."/>
            <person name="Ohm R."/>
            <person name="Olson A."/>
            <person name="Spatafora J."/>
            <person name="Veneault-Fourrey C."/>
            <person name="Henrissat B."/>
            <person name="Grigoriev I."/>
            <person name="Martin F."/>
            <person name="Perotto S."/>
        </authorList>
    </citation>
    <scope>NUCLEOTIDE SEQUENCE [LARGE SCALE GENOMIC DNA]</scope>
    <source>
        <strain evidence="2 3">UAMH 7357</strain>
    </source>
</reference>
<evidence type="ECO:0000313" key="2">
    <source>
        <dbReference type="EMBL" id="PMD18502.1"/>
    </source>
</evidence>
<gene>
    <name evidence="2" type="ORF">NA56DRAFT_647933</name>
</gene>
<name>A0A2J6PWT7_9HELO</name>
<evidence type="ECO:0000313" key="3">
    <source>
        <dbReference type="Proteomes" id="UP000235672"/>
    </source>
</evidence>
<accession>A0A2J6PWT7</accession>
<dbReference type="AlphaFoldDB" id="A0A2J6PWT7"/>
<keyword evidence="3" id="KW-1185">Reference proteome</keyword>
<dbReference type="Proteomes" id="UP000235672">
    <property type="component" value="Unassembled WGS sequence"/>
</dbReference>
<feature type="region of interest" description="Disordered" evidence="1">
    <location>
        <begin position="128"/>
        <end position="152"/>
    </location>
</feature>
<proteinExistence type="predicted"/>
<protein>
    <submittedName>
        <fullName evidence="2">Uncharacterized protein</fullName>
    </submittedName>
</protein>